<keyword evidence="5 8" id="KW-1133">Transmembrane helix</keyword>
<feature type="domain" description="Peptidase S54 rhomboid" evidence="9">
    <location>
        <begin position="385"/>
        <end position="526"/>
    </location>
</feature>
<evidence type="ECO:0000256" key="5">
    <source>
        <dbReference type="ARBA" id="ARBA00022989"/>
    </source>
</evidence>
<dbReference type="InterPro" id="IPR035952">
    <property type="entry name" value="Rhomboid-like_sf"/>
</dbReference>
<feature type="compositionally biased region" description="Basic and acidic residues" evidence="7">
    <location>
        <begin position="539"/>
        <end position="564"/>
    </location>
</feature>
<dbReference type="InterPro" id="IPR022764">
    <property type="entry name" value="Peptidase_S54_rhomboid_dom"/>
</dbReference>
<feature type="transmembrane region" description="Helical" evidence="8">
    <location>
        <begin position="514"/>
        <end position="536"/>
    </location>
</feature>
<evidence type="ECO:0000313" key="10">
    <source>
        <dbReference type="EMBL" id="KFH40619.1"/>
    </source>
</evidence>
<evidence type="ECO:0000313" key="11">
    <source>
        <dbReference type="Proteomes" id="UP000029964"/>
    </source>
</evidence>
<dbReference type="GO" id="GO:0016020">
    <property type="term" value="C:membrane"/>
    <property type="evidence" value="ECO:0007669"/>
    <property type="project" value="UniProtKB-SubCell"/>
</dbReference>
<feature type="transmembrane region" description="Helical" evidence="8">
    <location>
        <begin position="421"/>
        <end position="442"/>
    </location>
</feature>
<dbReference type="Pfam" id="PF01694">
    <property type="entry name" value="Rhomboid"/>
    <property type="match status" value="1"/>
</dbReference>
<keyword evidence="6 8" id="KW-0472">Membrane</keyword>
<evidence type="ECO:0000256" key="2">
    <source>
        <dbReference type="ARBA" id="ARBA00009045"/>
    </source>
</evidence>
<sequence>MSLLFCPQASRSLLSVAARGVVSTTQCSPATARLLSSCASRTRSISYQTRGASRRPMVGPRHAVFSATTSRSQCRTFFRPAIIRDYVDLPRDYKDRTGLPFRHKDLSAEEVHRIFGDGIQPASANHLLRVLHGRRVAGTLDDPAFAVHTMQYSEAQIAQGLKYLRENVKVDEVVNAGLRAEDELNQMELDPEGETKEAGEQAAPAAEDELPVEYKPDPVYGRSRFDEIRARNQAKEKARQKALEEERKAAEAEGRILPETQDDPRARSLVEVEEGQRAITNPKIAEYYKAATSDIKEVPQMSMRERVGPSAVAFLLVMGFLASLTMVYNEPSERYRLLPEVSTATATVGAMVGVNLFVFGLWRIPPLWRALNKYMIFVVGKPRPLTLFTANFSHQEFKHLAINMVILGLGGVHLHEDLGRLGFLTLFLGCGAFGFLSGLVAYSARGMLGVTSLGASGAAMGVLGAYYWDHREDRFRIFGLPQDGVHGIVWWGLLVGLTVFEAFSTFAARNRTDVVGHIAGLVSGMVGIELMNWAGLGRKKTEEEEKKEREKTAVAEQTRQEKQS</sequence>
<dbReference type="SUPFAM" id="SSF144091">
    <property type="entry name" value="Rhomboid-like"/>
    <property type="match status" value="1"/>
</dbReference>
<evidence type="ECO:0000256" key="4">
    <source>
        <dbReference type="ARBA" id="ARBA00022801"/>
    </source>
</evidence>
<dbReference type="AlphaFoldDB" id="A0A086SU37"/>
<gene>
    <name evidence="10" type="ORF">ACRE_086710</name>
</gene>
<keyword evidence="4" id="KW-0378">Hydrolase</keyword>
<organism evidence="10 11">
    <name type="scientific">Hapsidospora chrysogenum (strain ATCC 11550 / CBS 779.69 / DSM 880 / IAM 14645 / JCM 23072 / IMI 49137)</name>
    <name type="common">Acremonium chrysogenum</name>
    <dbReference type="NCBI Taxonomy" id="857340"/>
    <lineage>
        <taxon>Eukaryota</taxon>
        <taxon>Fungi</taxon>
        <taxon>Dikarya</taxon>
        <taxon>Ascomycota</taxon>
        <taxon>Pezizomycotina</taxon>
        <taxon>Sordariomycetes</taxon>
        <taxon>Hypocreomycetidae</taxon>
        <taxon>Hypocreales</taxon>
        <taxon>Bionectriaceae</taxon>
        <taxon>Hapsidospora</taxon>
    </lineage>
</organism>
<evidence type="ECO:0000259" key="9">
    <source>
        <dbReference type="Pfam" id="PF01694"/>
    </source>
</evidence>
<keyword evidence="11" id="KW-1185">Reference proteome</keyword>
<accession>A0A086SU37</accession>
<feature type="region of interest" description="Disordered" evidence="7">
    <location>
        <begin position="538"/>
        <end position="564"/>
    </location>
</feature>
<dbReference type="HOGENOM" id="CLU_026938_1_0_1"/>
<keyword evidence="3 8" id="KW-0812">Transmembrane</keyword>
<dbReference type="PANTHER" id="PTHR43731:SF14">
    <property type="entry name" value="PRESENILIN-ASSOCIATED RHOMBOID-LIKE PROTEIN, MITOCHONDRIAL"/>
    <property type="match status" value="1"/>
</dbReference>
<dbReference type="Gene3D" id="1.20.1540.10">
    <property type="entry name" value="Rhomboid-like"/>
    <property type="match status" value="1"/>
</dbReference>
<evidence type="ECO:0000256" key="3">
    <source>
        <dbReference type="ARBA" id="ARBA00022692"/>
    </source>
</evidence>
<proteinExistence type="inferred from homology"/>
<feature type="region of interest" description="Disordered" evidence="7">
    <location>
        <begin position="232"/>
        <end position="265"/>
    </location>
</feature>
<feature type="transmembrane region" description="Helical" evidence="8">
    <location>
        <begin position="488"/>
        <end position="508"/>
    </location>
</feature>
<feature type="region of interest" description="Disordered" evidence="7">
    <location>
        <begin position="191"/>
        <end position="217"/>
    </location>
</feature>
<dbReference type="GO" id="GO:0006465">
    <property type="term" value="P:signal peptide processing"/>
    <property type="evidence" value="ECO:0007669"/>
    <property type="project" value="TreeGrafter"/>
</dbReference>
<dbReference type="STRING" id="857340.A0A086SU37"/>
<protein>
    <submittedName>
        <fullName evidence="10">Rhomboid protein-like protein</fullName>
    </submittedName>
</protein>
<dbReference type="GO" id="GO:0004252">
    <property type="term" value="F:serine-type endopeptidase activity"/>
    <property type="evidence" value="ECO:0007669"/>
    <property type="project" value="InterPro"/>
</dbReference>
<evidence type="ECO:0000256" key="7">
    <source>
        <dbReference type="SAM" id="MobiDB-lite"/>
    </source>
</evidence>
<comment type="similarity">
    <text evidence="2">Belongs to the peptidase S54 family.</text>
</comment>
<name>A0A086SU37_HAPC1</name>
<dbReference type="OrthoDB" id="10260614at2759"/>
<dbReference type="PANTHER" id="PTHR43731">
    <property type="entry name" value="RHOMBOID PROTEASE"/>
    <property type="match status" value="1"/>
</dbReference>
<evidence type="ECO:0000256" key="1">
    <source>
        <dbReference type="ARBA" id="ARBA00004141"/>
    </source>
</evidence>
<evidence type="ECO:0000256" key="6">
    <source>
        <dbReference type="ARBA" id="ARBA00023136"/>
    </source>
</evidence>
<feature type="transmembrane region" description="Helical" evidence="8">
    <location>
        <begin position="311"/>
        <end position="329"/>
    </location>
</feature>
<comment type="subcellular location">
    <subcellularLocation>
        <location evidence="1">Membrane</location>
        <topology evidence="1">Multi-pass membrane protein</topology>
    </subcellularLocation>
</comment>
<reference evidence="11" key="1">
    <citation type="journal article" date="2014" name="Genome Announc.">
        <title>Genome sequence and annotation of Acremonium chrysogenum, producer of the beta-lactam antibiotic cephalosporin C.</title>
        <authorList>
            <person name="Terfehr D."/>
            <person name="Dahlmann T.A."/>
            <person name="Specht T."/>
            <person name="Zadra I."/>
            <person name="Kuernsteiner H."/>
            <person name="Kueck U."/>
        </authorList>
    </citation>
    <scope>NUCLEOTIDE SEQUENCE [LARGE SCALE GENOMIC DNA]</scope>
    <source>
        <strain evidence="11">ATCC 11550 / CBS 779.69 / DSM 880 / IAM 14645 / JCM 23072 / IMI 49137</strain>
    </source>
</reference>
<dbReference type="InterPro" id="IPR050925">
    <property type="entry name" value="Rhomboid_protease_S54"/>
</dbReference>
<evidence type="ECO:0000256" key="8">
    <source>
        <dbReference type="SAM" id="Phobius"/>
    </source>
</evidence>
<comment type="caution">
    <text evidence="10">The sequence shown here is derived from an EMBL/GenBank/DDBJ whole genome shotgun (WGS) entry which is preliminary data.</text>
</comment>
<feature type="transmembrane region" description="Helical" evidence="8">
    <location>
        <begin position="341"/>
        <end position="362"/>
    </location>
</feature>
<dbReference type="EMBL" id="JPKY01000181">
    <property type="protein sequence ID" value="KFH40619.1"/>
    <property type="molecule type" value="Genomic_DNA"/>
</dbReference>
<dbReference type="Proteomes" id="UP000029964">
    <property type="component" value="Unassembled WGS sequence"/>
</dbReference>
<feature type="transmembrane region" description="Helical" evidence="8">
    <location>
        <begin position="448"/>
        <end position="468"/>
    </location>
</feature>